<protein>
    <submittedName>
        <fullName evidence="5">ABC transporter ATP-binding protein YtrB</fullName>
    </submittedName>
</protein>
<dbReference type="STRING" id="1042163.BRLA_c006810"/>
<accession>A0A075QZL8</accession>
<evidence type="ECO:0000313" key="5">
    <source>
        <dbReference type="EMBL" id="AIG25039.1"/>
    </source>
</evidence>
<dbReference type="SUPFAM" id="SSF52540">
    <property type="entry name" value="P-loop containing nucleoside triphosphate hydrolases"/>
    <property type="match status" value="1"/>
</dbReference>
<dbReference type="HOGENOM" id="CLU_000604_1_2_9"/>
<dbReference type="PROSITE" id="PS00211">
    <property type="entry name" value="ABC_TRANSPORTER_1"/>
    <property type="match status" value="1"/>
</dbReference>
<dbReference type="PANTHER" id="PTHR42939">
    <property type="entry name" value="ABC TRANSPORTER ATP-BINDING PROTEIN ALBC-RELATED"/>
    <property type="match status" value="1"/>
</dbReference>
<dbReference type="RefSeq" id="WP_003335473.1">
    <property type="nucleotide sequence ID" value="NZ_CP007806.1"/>
</dbReference>
<dbReference type="PANTHER" id="PTHR42939:SF3">
    <property type="entry name" value="ABC TRANSPORTER ATP-BINDING COMPONENT"/>
    <property type="match status" value="1"/>
</dbReference>
<keyword evidence="6" id="KW-1185">Reference proteome</keyword>
<dbReference type="CDD" id="cd03230">
    <property type="entry name" value="ABC_DR_subfamily_A"/>
    <property type="match status" value="1"/>
</dbReference>
<gene>
    <name evidence="5" type="primary">ytrB_1</name>
    <name evidence="5" type="ORF">BRLA_c006810</name>
</gene>
<dbReference type="Pfam" id="PF00005">
    <property type="entry name" value="ABC_tran"/>
    <property type="match status" value="1"/>
</dbReference>
<dbReference type="PROSITE" id="PS50893">
    <property type="entry name" value="ABC_TRANSPORTER_2"/>
    <property type="match status" value="1"/>
</dbReference>
<name>A0A075QZL8_BRELA</name>
<dbReference type="eggNOG" id="COG1131">
    <property type="taxonomic scope" value="Bacteria"/>
</dbReference>
<dbReference type="InterPro" id="IPR003439">
    <property type="entry name" value="ABC_transporter-like_ATP-bd"/>
</dbReference>
<evidence type="ECO:0000256" key="1">
    <source>
        <dbReference type="ARBA" id="ARBA00022448"/>
    </source>
</evidence>
<keyword evidence="1" id="KW-0813">Transport</keyword>
<dbReference type="Proteomes" id="UP000005850">
    <property type="component" value="Chromosome"/>
</dbReference>
<dbReference type="InterPro" id="IPR003593">
    <property type="entry name" value="AAA+_ATPase"/>
</dbReference>
<dbReference type="InterPro" id="IPR051782">
    <property type="entry name" value="ABC_Transporter_VariousFunc"/>
</dbReference>
<dbReference type="Gene3D" id="3.40.50.300">
    <property type="entry name" value="P-loop containing nucleotide triphosphate hydrolases"/>
    <property type="match status" value="1"/>
</dbReference>
<evidence type="ECO:0000313" key="6">
    <source>
        <dbReference type="Proteomes" id="UP000005850"/>
    </source>
</evidence>
<dbReference type="SMART" id="SM00382">
    <property type="entry name" value="AAA"/>
    <property type="match status" value="1"/>
</dbReference>
<dbReference type="GO" id="GO:0005524">
    <property type="term" value="F:ATP binding"/>
    <property type="evidence" value="ECO:0007669"/>
    <property type="project" value="UniProtKB-KW"/>
</dbReference>
<reference evidence="5 6" key="1">
    <citation type="journal article" date="2011" name="J. Bacteriol.">
        <title>Genome sequence of Brevibacillus laterosporus LMG 15441, a pathogen of invertebrates.</title>
        <authorList>
            <person name="Djukic M."/>
            <person name="Poehlein A."/>
            <person name="Thurmer A."/>
            <person name="Daniel R."/>
        </authorList>
    </citation>
    <scope>NUCLEOTIDE SEQUENCE [LARGE SCALE GENOMIC DNA]</scope>
    <source>
        <strain evidence="5 6">LMG 15441</strain>
    </source>
</reference>
<dbReference type="AlphaFoldDB" id="A0A075QZL8"/>
<sequence length="294" mass="33177">MLSLYNVSKVIDEEEILHNISFEIPRGVIVGLVGRNGSGKTTLLRTIMGILDTDGGSVDLDGRSIHQHPECKKDMLFVPDSPEALHFYTPDECAKLYKAMYPNFDYAYYVTLMERFKLPRRKKIRQFSKGMKALASLILAFSSKVSMIILDEPTNGIDPIVKKQVLGMIVEEVAQREVSFIISSHQLEELERIADMIIMIKKGSVEATTSQTDTEERFKKFQVVFKGEAPQTLLDLPQVYLLQQVGRVHTLLLEDPTGSALARLQEEQPLLLEKLPVDLEDLFITKLGGDDYVS</sequence>
<organism evidence="5 6">
    <name type="scientific">Brevibacillus laterosporus LMG 15441</name>
    <dbReference type="NCBI Taxonomy" id="1042163"/>
    <lineage>
        <taxon>Bacteria</taxon>
        <taxon>Bacillati</taxon>
        <taxon>Bacillota</taxon>
        <taxon>Bacilli</taxon>
        <taxon>Bacillales</taxon>
        <taxon>Paenibacillaceae</taxon>
        <taxon>Brevibacillus</taxon>
    </lineage>
</organism>
<evidence type="ECO:0000259" key="4">
    <source>
        <dbReference type="PROSITE" id="PS50893"/>
    </source>
</evidence>
<dbReference type="InterPro" id="IPR017871">
    <property type="entry name" value="ABC_transporter-like_CS"/>
</dbReference>
<feature type="domain" description="ABC transporter" evidence="4">
    <location>
        <begin position="2"/>
        <end position="227"/>
    </location>
</feature>
<keyword evidence="3 5" id="KW-0067">ATP-binding</keyword>
<dbReference type="GO" id="GO:0016887">
    <property type="term" value="F:ATP hydrolysis activity"/>
    <property type="evidence" value="ECO:0007669"/>
    <property type="project" value="InterPro"/>
</dbReference>
<proteinExistence type="predicted"/>
<dbReference type="InterPro" id="IPR027417">
    <property type="entry name" value="P-loop_NTPase"/>
</dbReference>
<evidence type="ECO:0000256" key="2">
    <source>
        <dbReference type="ARBA" id="ARBA00022741"/>
    </source>
</evidence>
<dbReference type="EMBL" id="CP007806">
    <property type="protein sequence ID" value="AIG25039.1"/>
    <property type="molecule type" value="Genomic_DNA"/>
</dbReference>
<dbReference type="KEGG" id="blr:BRLA_c006810"/>
<keyword evidence="2" id="KW-0547">Nucleotide-binding</keyword>
<evidence type="ECO:0000256" key="3">
    <source>
        <dbReference type="ARBA" id="ARBA00022840"/>
    </source>
</evidence>